<protein>
    <submittedName>
        <fullName evidence="1">Uncharacterized protein</fullName>
    </submittedName>
</protein>
<name>A0A6L6Q573_9BURK</name>
<dbReference type="RefSeq" id="WP_155441194.1">
    <property type="nucleotide sequence ID" value="NZ_WNLA01000018.1"/>
</dbReference>
<evidence type="ECO:0000313" key="1">
    <source>
        <dbReference type="EMBL" id="MTW04840.1"/>
    </source>
</evidence>
<dbReference type="EMBL" id="WNLA01000018">
    <property type="protein sequence ID" value="MTW04840.1"/>
    <property type="molecule type" value="Genomic_DNA"/>
</dbReference>
<accession>A0A6L6Q573</accession>
<dbReference type="Proteomes" id="UP000484015">
    <property type="component" value="Unassembled WGS sequence"/>
</dbReference>
<keyword evidence="2" id="KW-1185">Reference proteome</keyword>
<gene>
    <name evidence="1" type="ORF">GM668_22450</name>
</gene>
<evidence type="ECO:0000313" key="2">
    <source>
        <dbReference type="Proteomes" id="UP000484015"/>
    </source>
</evidence>
<reference evidence="1 2" key="1">
    <citation type="submission" date="2019-11" db="EMBL/GenBank/DDBJ databases">
        <title>Type strains purchased from KCTC, JCM and DSMZ.</title>
        <authorList>
            <person name="Lu H."/>
        </authorList>
    </citation>
    <scope>NUCLEOTIDE SEQUENCE [LARGE SCALE GENOMIC DNA]</scope>
    <source>
        <strain evidence="1 2">KCTC 42409</strain>
    </source>
</reference>
<proteinExistence type="predicted"/>
<sequence>MATSVTTEKIRDTPSLTVTPVLQVVQRSTLETYIFVGAFQRYAVSEYQVCEFRIGLISRDAASLHLSPPTLPELDSARSRSGLFFAHCCPTANHPILISVND</sequence>
<organism evidence="1 2">
    <name type="scientific">Pseudoduganella ginsengisoli</name>
    <dbReference type="NCBI Taxonomy" id="1462440"/>
    <lineage>
        <taxon>Bacteria</taxon>
        <taxon>Pseudomonadati</taxon>
        <taxon>Pseudomonadota</taxon>
        <taxon>Betaproteobacteria</taxon>
        <taxon>Burkholderiales</taxon>
        <taxon>Oxalobacteraceae</taxon>
        <taxon>Telluria group</taxon>
        <taxon>Pseudoduganella</taxon>
    </lineage>
</organism>
<comment type="caution">
    <text evidence="1">The sequence shown here is derived from an EMBL/GenBank/DDBJ whole genome shotgun (WGS) entry which is preliminary data.</text>
</comment>
<dbReference type="AlphaFoldDB" id="A0A6L6Q573"/>